<accession>A0A182WNM1</accession>
<dbReference type="EnsemblMetazoa" id="AMIN014306-RA">
    <property type="protein sequence ID" value="AMIN014306-PA"/>
    <property type="gene ID" value="AMIN014306"/>
</dbReference>
<keyword evidence="2" id="KW-1185">Reference proteome</keyword>
<reference evidence="2" key="1">
    <citation type="submission" date="2013-03" db="EMBL/GenBank/DDBJ databases">
        <title>The Genome Sequence of Anopheles minimus MINIMUS1.</title>
        <authorList>
            <consortium name="The Broad Institute Genomics Platform"/>
            <person name="Neafsey D.E."/>
            <person name="Walton C."/>
            <person name="Walker B."/>
            <person name="Young S.K."/>
            <person name="Zeng Q."/>
            <person name="Gargeya S."/>
            <person name="Fitzgerald M."/>
            <person name="Haas B."/>
            <person name="Abouelleil A."/>
            <person name="Allen A.W."/>
            <person name="Alvarado L."/>
            <person name="Arachchi H.M."/>
            <person name="Berlin A.M."/>
            <person name="Chapman S.B."/>
            <person name="Gainer-Dewar J."/>
            <person name="Goldberg J."/>
            <person name="Griggs A."/>
            <person name="Gujja S."/>
            <person name="Hansen M."/>
            <person name="Howarth C."/>
            <person name="Imamovic A."/>
            <person name="Ireland A."/>
            <person name="Larimer J."/>
            <person name="McCowan C."/>
            <person name="Murphy C."/>
            <person name="Pearson M."/>
            <person name="Poon T.W."/>
            <person name="Priest M."/>
            <person name="Roberts A."/>
            <person name="Saif S."/>
            <person name="Shea T."/>
            <person name="Sisk P."/>
            <person name="Sykes S."/>
            <person name="Wortman J."/>
            <person name="Nusbaum C."/>
            <person name="Birren B."/>
        </authorList>
    </citation>
    <scope>NUCLEOTIDE SEQUENCE [LARGE SCALE GENOMIC DNA]</scope>
    <source>
        <strain evidence="2">MINIMUS1</strain>
    </source>
</reference>
<reference evidence="1" key="2">
    <citation type="submission" date="2020-05" db="UniProtKB">
        <authorList>
            <consortium name="EnsemblMetazoa"/>
        </authorList>
    </citation>
    <scope>IDENTIFICATION</scope>
    <source>
        <strain evidence="1">MINIMUS1</strain>
    </source>
</reference>
<organism evidence="1 2">
    <name type="scientific">Anopheles minimus</name>
    <dbReference type="NCBI Taxonomy" id="112268"/>
    <lineage>
        <taxon>Eukaryota</taxon>
        <taxon>Metazoa</taxon>
        <taxon>Ecdysozoa</taxon>
        <taxon>Arthropoda</taxon>
        <taxon>Hexapoda</taxon>
        <taxon>Insecta</taxon>
        <taxon>Pterygota</taxon>
        <taxon>Neoptera</taxon>
        <taxon>Endopterygota</taxon>
        <taxon>Diptera</taxon>
        <taxon>Nematocera</taxon>
        <taxon>Culicoidea</taxon>
        <taxon>Culicidae</taxon>
        <taxon>Anophelinae</taxon>
        <taxon>Anopheles</taxon>
    </lineage>
</organism>
<evidence type="ECO:0000313" key="2">
    <source>
        <dbReference type="Proteomes" id="UP000075920"/>
    </source>
</evidence>
<name>A0A182WNM1_9DIPT</name>
<dbReference type="AlphaFoldDB" id="A0A182WNM1"/>
<evidence type="ECO:0000313" key="1">
    <source>
        <dbReference type="EnsemblMetazoa" id="AMIN014306-PA"/>
    </source>
</evidence>
<protein>
    <submittedName>
        <fullName evidence="1">Uncharacterized protein</fullName>
    </submittedName>
</protein>
<dbReference type="VEuPathDB" id="VectorBase:AMIN014306"/>
<sequence length="45" mass="5378">TDFLKKDQLQSFFNASIKFPLFADLFAYFNGPWGKRCRNREFSLI</sequence>
<proteinExistence type="predicted"/>
<dbReference type="Proteomes" id="UP000075920">
    <property type="component" value="Unassembled WGS sequence"/>
</dbReference>